<accession>A0A9P9KT92</accession>
<evidence type="ECO:0000256" key="2">
    <source>
        <dbReference type="ARBA" id="ARBA00008974"/>
    </source>
</evidence>
<dbReference type="OrthoDB" id="2018619at2759"/>
<sequence length="519" mass="57273">MSLDPVPEERRTWAAWSFAGYWFSDLFTIAGWQIASSTILNGLGTTDAILIAMVAGFCNSVPTVLNGCIGSNHHIAFPVAIRASFGYWFSYFAVVTRCVLALFWFNIQGFGGASAMAAVITSIWPSFSHLPNHLPESAGITTQTMVAYLVYSLVQFPLLLIPTDRLQWLFLAKATLVPPMVICMTVWTCLRAGGRSDIFQVRPTVHGTDRVWLWLATMTSVTGGYSTIAVNIPDFSRFSKTPTAQWCQLPLIPFFKVLTSLFGIICTGASIRIYGEYVWDPLQIVTSWGTTPGGRFAAFVASTIWLLARICCNISANSISFANDISTLFSRWFNIRRGVIFAAIVGAWGLVPWKINSAAGSLLSFMSGYAIILGQFAGIMIAGYWIIWRRSLDVVSLYDPKGTYRYNKFGTNWRAFIVVFGIVGPLVPGLARAASPSAVHIGTGLRHLYSISWLFGFFTALISYFTLMKVFPAKSTLTRRDEVLNGLNVIESDLEHQHGPDIVDMKGTSIPEAKEEISI</sequence>
<dbReference type="AlphaFoldDB" id="A0A9P9KT92"/>
<feature type="transmembrane region" description="Helical" evidence="6">
    <location>
        <begin position="337"/>
        <end position="355"/>
    </location>
</feature>
<feature type="transmembrane region" description="Helical" evidence="6">
    <location>
        <begin position="451"/>
        <end position="471"/>
    </location>
</feature>
<keyword evidence="5 6" id="KW-0472">Membrane</keyword>
<dbReference type="PANTHER" id="PTHR30618">
    <property type="entry name" value="NCS1 FAMILY PURINE/PYRIMIDINE TRANSPORTER"/>
    <property type="match status" value="1"/>
</dbReference>
<feature type="transmembrane region" description="Helical" evidence="6">
    <location>
        <begin position="140"/>
        <end position="161"/>
    </location>
</feature>
<protein>
    <submittedName>
        <fullName evidence="7">Permease for cytosine/purines, uracil, thiamine, allantoin-domain-containing protein</fullName>
    </submittedName>
</protein>
<dbReference type="GO" id="GO:0015205">
    <property type="term" value="F:nucleobase transmembrane transporter activity"/>
    <property type="evidence" value="ECO:0007669"/>
    <property type="project" value="TreeGrafter"/>
</dbReference>
<evidence type="ECO:0000256" key="3">
    <source>
        <dbReference type="ARBA" id="ARBA00022692"/>
    </source>
</evidence>
<keyword evidence="3 6" id="KW-0812">Transmembrane</keyword>
<feature type="transmembrane region" description="Helical" evidence="6">
    <location>
        <begin position="367"/>
        <end position="388"/>
    </location>
</feature>
<organism evidence="7 8">
    <name type="scientific">Fusarium solani</name>
    <name type="common">Filamentous fungus</name>
    <dbReference type="NCBI Taxonomy" id="169388"/>
    <lineage>
        <taxon>Eukaryota</taxon>
        <taxon>Fungi</taxon>
        <taxon>Dikarya</taxon>
        <taxon>Ascomycota</taxon>
        <taxon>Pezizomycotina</taxon>
        <taxon>Sordariomycetes</taxon>
        <taxon>Hypocreomycetidae</taxon>
        <taxon>Hypocreales</taxon>
        <taxon>Nectriaceae</taxon>
        <taxon>Fusarium</taxon>
        <taxon>Fusarium solani species complex</taxon>
    </lineage>
</organism>
<dbReference type="GO" id="GO:0005886">
    <property type="term" value="C:plasma membrane"/>
    <property type="evidence" value="ECO:0007669"/>
    <property type="project" value="TreeGrafter"/>
</dbReference>
<dbReference type="EMBL" id="JAGTJS010000005">
    <property type="protein sequence ID" value="KAH7268082.1"/>
    <property type="molecule type" value="Genomic_DNA"/>
</dbReference>
<evidence type="ECO:0000313" key="8">
    <source>
        <dbReference type="Proteomes" id="UP000736672"/>
    </source>
</evidence>
<proteinExistence type="inferred from homology"/>
<comment type="caution">
    <text evidence="7">The sequence shown here is derived from an EMBL/GenBank/DDBJ whole genome shotgun (WGS) entry which is preliminary data.</text>
</comment>
<evidence type="ECO:0000256" key="5">
    <source>
        <dbReference type="ARBA" id="ARBA00023136"/>
    </source>
</evidence>
<feature type="transmembrane region" description="Helical" evidence="6">
    <location>
        <begin position="211"/>
        <end position="232"/>
    </location>
</feature>
<comment type="subcellular location">
    <subcellularLocation>
        <location evidence="1">Membrane</location>
        <topology evidence="1">Multi-pass membrane protein</topology>
    </subcellularLocation>
</comment>
<evidence type="ECO:0000313" key="7">
    <source>
        <dbReference type="EMBL" id="KAH7268082.1"/>
    </source>
</evidence>
<evidence type="ECO:0000256" key="4">
    <source>
        <dbReference type="ARBA" id="ARBA00022989"/>
    </source>
</evidence>
<evidence type="ECO:0000256" key="1">
    <source>
        <dbReference type="ARBA" id="ARBA00004141"/>
    </source>
</evidence>
<dbReference type="InterPro" id="IPR045225">
    <property type="entry name" value="Uracil/uridine/allantoin_perm"/>
</dbReference>
<dbReference type="PANTHER" id="PTHR30618:SF0">
    <property type="entry name" value="PURINE-URACIL PERMEASE NCS1"/>
    <property type="match status" value="1"/>
</dbReference>
<dbReference type="InterPro" id="IPR001248">
    <property type="entry name" value="Pur-cyt_permease"/>
</dbReference>
<feature type="transmembrane region" description="Helical" evidence="6">
    <location>
        <begin position="295"/>
        <end position="316"/>
    </location>
</feature>
<feature type="transmembrane region" description="Helical" evidence="6">
    <location>
        <begin position="110"/>
        <end position="128"/>
    </location>
</feature>
<feature type="transmembrane region" description="Helical" evidence="6">
    <location>
        <begin position="253"/>
        <end position="275"/>
    </location>
</feature>
<dbReference type="Gene3D" id="1.10.4160.10">
    <property type="entry name" value="Hydantoin permease"/>
    <property type="match status" value="1"/>
</dbReference>
<dbReference type="Pfam" id="PF02133">
    <property type="entry name" value="Transp_cyt_pur"/>
    <property type="match status" value="1"/>
</dbReference>
<keyword evidence="4 6" id="KW-1133">Transmembrane helix</keyword>
<keyword evidence="8" id="KW-1185">Reference proteome</keyword>
<gene>
    <name evidence="7" type="ORF">B0J15DRAFT_390864</name>
</gene>
<evidence type="ECO:0000256" key="6">
    <source>
        <dbReference type="SAM" id="Phobius"/>
    </source>
</evidence>
<feature type="transmembrane region" description="Helical" evidence="6">
    <location>
        <begin position="409"/>
        <end position="431"/>
    </location>
</feature>
<comment type="similarity">
    <text evidence="2">Belongs to the purine-cytosine permease (2.A.39) family.</text>
</comment>
<feature type="transmembrane region" description="Helical" evidence="6">
    <location>
        <begin position="13"/>
        <end position="35"/>
    </location>
</feature>
<dbReference type="Proteomes" id="UP000736672">
    <property type="component" value="Unassembled WGS sequence"/>
</dbReference>
<feature type="transmembrane region" description="Helical" evidence="6">
    <location>
        <begin position="168"/>
        <end position="187"/>
    </location>
</feature>
<reference evidence="7" key="1">
    <citation type="journal article" date="2021" name="Nat. Commun.">
        <title>Genetic determinants of endophytism in the Arabidopsis root mycobiome.</title>
        <authorList>
            <person name="Mesny F."/>
            <person name="Miyauchi S."/>
            <person name="Thiergart T."/>
            <person name="Pickel B."/>
            <person name="Atanasova L."/>
            <person name="Karlsson M."/>
            <person name="Huettel B."/>
            <person name="Barry K.W."/>
            <person name="Haridas S."/>
            <person name="Chen C."/>
            <person name="Bauer D."/>
            <person name="Andreopoulos W."/>
            <person name="Pangilinan J."/>
            <person name="LaButti K."/>
            <person name="Riley R."/>
            <person name="Lipzen A."/>
            <person name="Clum A."/>
            <person name="Drula E."/>
            <person name="Henrissat B."/>
            <person name="Kohler A."/>
            <person name="Grigoriev I.V."/>
            <person name="Martin F.M."/>
            <person name="Hacquard S."/>
        </authorList>
    </citation>
    <scope>NUCLEOTIDE SEQUENCE</scope>
    <source>
        <strain evidence="7">FSSC 5 MPI-SDFR-AT-0091</strain>
    </source>
</reference>
<name>A0A9P9KT92_FUSSL</name>